<dbReference type="SUPFAM" id="SSF75625">
    <property type="entry name" value="YebC-like"/>
    <property type="match status" value="1"/>
</dbReference>
<evidence type="ECO:0000259" key="8">
    <source>
        <dbReference type="Pfam" id="PF20772"/>
    </source>
</evidence>
<feature type="domain" description="TACO1/YebC-like second and third" evidence="7">
    <location>
        <begin position="82"/>
        <end position="237"/>
    </location>
</feature>
<evidence type="ECO:0000256" key="5">
    <source>
        <dbReference type="ARBA" id="ARBA00023163"/>
    </source>
</evidence>
<dbReference type="Gene3D" id="1.10.10.200">
    <property type="match status" value="1"/>
</dbReference>
<dbReference type="InterPro" id="IPR048300">
    <property type="entry name" value="TACO1_YebC-like_2nd/3rd_dom"/>
</dbReference>
<feature type="domain" description="TACO1/YebC-like N-terminal" evidence="8">
    <location>
        <begin position="5"/>
        <end position="76"/>
    </location>
</feature>
<evidence type="ECO:0000259" key="7">
    <source>
        <dbReference type="Pfam" id="PF01709"/>
    </source>
</evidence>
<accession>A0A2S8FAQ5</accession>
<evidence type="ECO:0000313" key="9">
    <source>
        <dbReference type="EMBL" id="PQO29229.1"/>
    </source>
</evidence>
<keyword evidence="5 6" id="KW-0804">Transcription</keyword>
<dbReference type="InterPro" id="IPR049083">
    <property type="entry name" value="TACO1_YebC_N"/>
</dbReference>
<keyword evidence="3 6" id="KW-0805">Transcription regulation</keyword>
<dbReference type="InterPro" id="IPR017856">
    <property type="entry name" value="Integrase-like_N"/>
</dbReference>
<dbReference type="Gene3D" id="3.30.70.980">
    <property type="match status" value="2"/>
</dbReference>
<proteinExistence type="inferred from homology"/>
<dbReference type="PANTHER" id="PTHR12532:SF6">
    <property type="entry name" value="TRANSCRIPTIONAL REGULATORY PROTEIN YEBC-RELATED"/>
    <property type="match status" value="1"/>
</dbReference>
<dbReference type="GO" id="GO:0006355">
    <property type="term" value="P:regulation of DNA-templated transcription"/>
    <property type="evidence" value="ECO:0007669"/>
    <property type="project" value="UniProtKB-UniRule"/>
</dbReference>
<dbReference type="NCBIfam" id="NF009044">
    <property type="entry name" value="PRK12378.1"/>
    <property type="match status" value="1"/>
</dbReference>
<keyword evidence="2 6" id="KW-0963">Cytoplasm</keyword>
<comment type="caution">
    <text evidence="9">The sequence shown here is derived from an EMBL/GenBank/DDBJ whole genome shotgun (WGS) entry which is preliminary data.</text>
</comment>
<name>A0A2S8FAQ5_9BACT</name>
<dbReference type="NCBIfam" id="TIGR01033">
    <property type="entry name" value="YebC/PmpR family DNA-binding transcriptional regulator"/>
    <property type="match status" value="1"/>
</dbReference>
<evidence type="ECO:0000256" key="3">
    <source>
        <dbReference type="ARBA" id="ARBA00023015"/>
    </source>
</evidence>
<sequence>MAGHSHWANIKRKKAAVDNKRGKIWNKCSKAITVAAQMGGGDPGSNPRLRLAISDAKSARMPNDTIDRAIKKGTGESKGDAYEEILYEGYGPCGVAVLVDTLTDNRNRTAPELRKLFDTNGGNLGASGCVAWNFDRKGVFHLPLDQLSEEQLMEITLEAGADDIQREAEQFTITCPPEVYSDVQEALEKAGIEIDSSGVTRLPKDYVDVDGNDARKLMQLMSALDDHDDVQGVSANFNISEEVMAEIDG</sequence>
<dbReference type="HAMAP" id="MF_00693">
    <property type="entry name" value="Transcrip_reg_TACO1"/>
    <property type="match status" value="1"/>
</dbReference>
<dbReference type="OrthoDB" id="9781053at2"/>
<reference evidence="9 10" key="1">
    <citation type="submission" date="2018-02" db="EMBL/GenBank/DDBJ databases">
        <title>Comparative genomes isolates from brazilian mangrove.</title>
        <authorList>
            <person name="Araujo J.E."/>
            <person name="Taketani R.G."/>
            <person name="Silva M.C.P."/>
            <person name="Loureco M.V."/>
            <person name="Andreote F.D."/>
        </authorList>
    </citation>
    <scope>NUCLEOTIDE SEQUENCE [LARGE SCALE GENOMIC DNA]</scope>
    <source>
        <strain evidence="9 10">HEX-2 MGV</strain>
    </source>
</reference>
<dbReference type="Pfam" id="PF01709">
    <property type="entry name" value="Transcrip_reg"/>
    <property type="match status" value="1"/>
</dbReference>
<evidence type="ECO:0000256" key="1">
    <source>
        <dbReference type="ARBA" id="ARBA00008724"/>
    </source>
</evidence>
<evidence type="ECO:0000256" key="6">
    <source>
        <dbReference type="HAMAP-Rule" id="MF_00693"/>
    </source>
</evidence>
<evidence type="ECO:0000256" key="2">
    <source>
        <dbReference type="ARBA" id="ARBA00022490"/>
    </source>
</evidence>
<dbReference type="PANTHER" id="PTHR12532">
    <property type="entry name" value="TRANSLATIONAL ACTIVATOR OF CYTOCHROME C OXIDASE 1"/>
    <property type="match status" value="1"/>
</dbReference>
<evidence type="ECO:0000313" key="10">
    <source>
        <dbReference type="Proteomes" id="UP000240009"/>
    </source>
</evidence>
<dbReference type="Proteomes" id="UP000240009">
    <property type="component" value="Unassembled WGS sequence"/>
</dbReference>
<comment type="subcellular location">
    <subcellularLocation>
        <location evidence="6">Cytoplasm</location>
    </subcellularLocation>
</comment>
<keyword evidence="4 6" id="KW-0238">DNA-binding</keyword>
<dbReference type="InterPro" id="IPR029072">
    <property type="entry name" value="YebC-like"/>
</dbReference>
<protein>
    <recommendedName>
        <fullName evidence="6">Probable transcriptional regulatory protein C5Y96_15905</fullName>
    </recommendedName>
</protein>
<dbReference type="GO" id="GO:0003677">
    <property type="term" value="F:DNA binding"/>
    <property type="evidence" value="ECO:0007669"/>
    <property type="project" value="UniProtKB-UniRule"/>
</dbReference>
<comment type="similarity">
    <text evidence="1 6">Belongs to the TACO1 family.</text>
</comment>
<gene>
    <name evidence="9" type="ORF">C5Y96_15905</name>
</gene>
<dbReference type="GO" id="GO:0005829">
    <property type="term" value="C:cytosol"/>
    <property type="evidence" value="ECO:0007669"/>
    <property type="project" value="TreeGrafter"/>
</dbReference>
<dbReference type="AlphaFoldDB" id="A0A2S8FAQ5"/>
<dbReference type="InterPro" id="IPR002876">
    <property type="entry name" value="Transcrip_reg_TACO1-like"/>
</dbReference>
<evidence type="ECO:0000256" key="4">
    <source>
        <dbReference type="ARBA" id="ARBA00023125"/>
    </source>
</evidence>
<organism evidence="9 10">
    <name type="scientific">Blastopirellula marina</name>
    <dbReference type="NCBI Taxonomy" id="124"/>
    <lineage>
        <taxon>Bacteria</taxon>
        <taxon>Pseudomonadati</taxon>
        <taxon>Planctomycetota</taxon>
        <taxon>Planctomycetia</taxon>
        <taxon>Pirellulales</taxon>
        <taxon>Pirellulaceae</taxon>
        <taxon>Blastopirellula</taxon>
    </lineage>
</organism>
<dbReference type="InterPro" id="IPR026564">
    <property type="entry name" value="Transcrip_reg_TACO1-like_dom3"/>
</dbReference>
<dbReference type="FunFam" id="1.10.10.200:FF:000002">
    <property type="entry name" value="Probable transcriptional regulatory protein CLM62_37755"/>
    <property type="match status" value="1"/>
</dbReference>
<dbReference type="EMBL" id="PUIA01000042">
    <property type="protein sequence ID" value="PQO29229.1"/>
    <property type="molecule type" value="Genomic_DNA"/>
</dbReference>
<dbReference type="NCBIfam" id="NF001030">
    <property type="entry name" value="PRK00110.1"/>
    <property type="match status" value="1"/>
</dbReference>
<dbReference type="Pfam" id="PF20772">
    <property type="entry name" value="TACO1_YebC_N"/>
    <property type="match status" value="1"/>
</dbReference>
<dbReference type="RefSeq" id="WP_105355269.1">
    <property type="nucleotide sequence ID" value="NZ_PUIA01000042.1"/>
</dbReference>